<name>A0A4S8KUE1_DENBC</name>
<keyword evidence="2" id="KW-1185">Reference proteome</keyword>
<proteinExistence type="predicted"/>
<dbReference type="OrthoDB" id="192832at2759"/>
<evidence type="ECO:0000313" key="1">
    <source>
        <dbReference type="EMBL" id="THU79504.1"/>
    </source>
</evidence>
<sequence length="200" mass="22845">MALQQAKLHRPPRFDNFESYRYNSSKALHTSLCEQALIILPACLNWHPKLTKEGSMAVNHTPSYYHDINTTAATTTAFERLFLLTTRTNYTKLMIMHFHDLPVSVLALLFLQMHHTIASSVAFPSLGDLFTSSFSPKIEIRDDTAYDQNPNGSFFIWLPQDEYSGDTFFDVRISSISQYNTGLFILDINRAPWGCVIWTA</sequence>
<dbReference type="Proteomes" id="UP000297245">
    <property type="component" value="Unassembled WGS sequence"/>
</dbReference>
<accession>A0A4S8KUE1</accession>
<dbReference type="EMBL" id="ML180018">
    <property type="protein sequence ID" value="THU79504.1"/>
    <property type="molecule type" value="Genomic_DNA"/>
</dbReference>
<organism evidence="1 2">
    <name type="scientific">Dendrothele bispora (strain CBS 962.96)</name>
    <dbReference type="NCBI Taxonomy" id="1314807"/>
    <lineage>
        <taxon>Eukaryota</taxon>
        <taxon>Fungi</taxon>
        <taxon>Dikarya</taxon>
        <taxon>Basidiomycota</taxon>
        <taxon>Agaricomycotina</taxon>
        <taxon>Agaricomycetes</taxon>
        <taxon>Agaricomycetidae</taxon>
        <taxon>Agaricales</taxon>
        <taxon>Agaricales incertae sedis</taxon>
        <taxon>Dendrothele</taxon>
    </lineage>
</organism>
<gene>
    <name evidence="1" type="ORF">K435DRAFT_875406</name>
</gene>
<reference evidence="1 2" key="1">
    <citation type="journal article" date="2019" name="Nat. Ecol. Evol.">
        <title>Megaphylogeny resolves global patterns of mushroom evolution.</title>
        <authorList>
            <person name="Varga T."/>
            <person name="Krizsan K."/>
            <person name="Foldi C."/>
            <person name="Dima B."/>
            <person name="Sanchez-Garcia M."/>
            <person name="Sanchez-Ramirez S."/>
            <person name="Szollosi G.J."/>
            <person name="Szarkandi J.G."/>
            <person name="Papp V."/>
            <person name="Albert L."/>
            <person name="Andreopoulos W."/>
            <person name="Angelini C."/>
            <person name="Antonin V."/>
            <person name="Barry K.W."/>
            <person name="Bougher N.L."/>
            <person name="Buchanan P."/>
            <person name="Buyck B."/>
            <person name="Bense V."/>
            <person name="Catcheside P."/>
            <person name="Chovatia M."/>
            <person name="Cooper J."/>
            <person name="Damon W."/>
            <person name="Desjardin D."/>
            <person name="Finy P."/>
            <person name="Geml J."/>
            <person name="Haridas S."/>
            <person name="Hughes K."/>
            <person name="Justo A."/>
            <person name="Karasinski D."/>
            <person name="Kautmanova I."/>
            <person name="Kiss B."/>
            <person name="Kocsube S."/>
            <person name="Kotiranta H."/>
            <person name="LaButti K.M."/>
            <person name="Lechner B.E."/>
            <person name="Liimatainen K."/>
            <person name="Lipzen A."/>
            <person name="Lukacs Z."/>
            <person name="Mihaltcheva S."/>
            <person name="Morgado L.N."/>
            <person name="Niskanen T."/>
            <person name="Noordeloos M.E."/>
            <person name="Ohm R.A."/>
            <person name="Ortiz-Santana B."/>
            <person name="Ovrebo C."/>
            <person name="Racz N."/>
            <person name="Riley R."/>
            <person name="Savchenko A."/>
            <person name="Shiryaev A."/>
            <person name="Soop K."/>
            <person name="Spirin V."/>
            <person name="Szebenyi C."/>
            <person name="Tomsovsky M."/>
            <person name="Tulloss R.E."/>
            <person name="Uehling J."/>
            <person name="Grigoriev I.V."/>
            <person name="Vagvolgyi C."/>
            <person name="Papp T."/>
            <person name="Martin F.M."/>
            <person name="Miettinen O."/>
            <person name="Hibbett D.S."/>
            <person name="Nagy L.G."/>
        </authorList>
    </citation>
    <scope>NUCLEOTIDE SEQUENCE [LARGE SCALE GENOMIC DNA]</scope>
    <source>
        <strain evidence="1 2">CBS 962.96</strain>
    </source>
</reference>
<evidence type="ECO:0000313" key="2">
    <source>
        <dbReference type="Proteomes" id="UP000297245"/>
    </source>
</evidence>
<protein>
    <submittedName>
        <fullName evidence="1">Uncharacterized protein</fullName>
    </submittedName>
</protein>
<dbReference type="AlphaFoldDB" id="A0A4S8KUE1"/>